<dbReference type="Proteomes" id="UP000724874">
    <property type="component" value="Unassembled WGS sequence"/>
</dbReference>
<dbReference type="CDD" id="cd06168">
    <property type="entry name" value="LSMD1"/>
    <property type="match status" value="1"/>
</dbReference>
<dbReference type="GO" id="GO:0031417">
    <property type="term" value="C:NatC complex"/>
    <property type="evidence" value="ECO:0007669"/>
    <property type="project" value="InterPro"/>
</dbReference>
<evidence type="ECO:0000256" key="1">
    <source>
        <dbReference type="SAM" id="MobiDB-lite"/>
    </source>
</evidence>
<dbReference type="Gene3D" id="2.30.30.100">
    <property type="match status" value="1"/>
</dbReference>
<dbReference type="EMBL" id="JADNYJ010000103">
    <property type="protein sequence ID" value="KAF8885245.1"/>
    <property type="molecule type" value="Genomic_DNA"/>
</dbReference>
<organism evidence="3 4">
    <name type="scientific">Gymnopilus junonius</name>
    <name type="common">Spectacular rustgill mushroom</name>
    <name type="synonym">Gymnopilus spectabilis subsp. junonius</name>
    <dbReference type="NCBI Taxonomy" id="109634"/>
    <lineage>
        <taxon>Eukaryota</taxon>
        <taxon>Fungi</taxon>
        <taxon>Dikarya</taxon>
        <taxon>Basidiomycota</taxon>
        <taxon>Agaricomycotina</taxon>
        <taxon>Agaricomycetes</taxon>
        <taxon>Agaricomycetidae</taxon>
        <taxon>Agaricales</taxon>
        <taxon>Agaricineae</taxon>
        <taxon>Hymenogastraceae</taxon>
        <taxon>Gymnopilus</taxon>
    </lineage>
</organism>
<feature type="compositionally biased region" description="Low complexity" evidence="1">
    <location>
        <begin position="14"/>
        <end position="27"/>
    </location>
</feature>
<evidence type="ECO:0000313" key="4">
    <source>
        <dbReference type="Proteomes" id="UP000724874"/>
    </source>
</evidence>
<feature type="region of interest" description="Disordered" evidence="1">
    <location>
        <begin position="1"/>
        <end position="27"/>
    </location>
</feature>
<gene>
    <name evidence="3" type="ORF">CPB84DRAFT_1850444</name>
</gene>
<dbReference type="InterPro" id="IPR050914">
    <property type="entry name" value="snRNP_SmB/NAA38-like"/>
</dbReference>
<evidence type="ECO:0000313" key="3">
    <source>
        <dbReference type="EMBL" id="KAF8885245.1"/>
    </source>
</evidence>
<dbReference type="OrthoDB" id="368909at2759"/>
<dbReference type="InterPro" id="IPR001163">
    <property type="entry name" value="Sm_dom_euk/arc"/>
</dbReference>
<proteinExistence type="predicted"/>
<accession>A0A9P5NIE9</accession>
<sequence length="157" mass="17301">MASLPPPPSPSPSSSPTSKSPSPPSSALGRLRSLLRELLRISTVDGRIFLGTFAGTDKPLNIILINAEEYRTGPEADPDGRYVGQVMLPWKVITKVEAHIPGQRPPRNGCSDSLYIWCNKKLFFPTATVSPVNTKMARLFRPVVLMQWDTPQPDYSI</sequence>
<reference evidence="3" key="1">
    <citation type="submission" date="2020-11" db="EMBL/GenBank/DDBJ databases">
        <authorList>
            <consortium name="DOE Joint Genome Institute"/>
            <person name="Ahrendt S."/>
            <person name="Riley R."/>
            <person name="Andreopoulos W."/>
            <person name="LaButti K."/>
            <person name="Pangilinan J."/>
            <person name="Ruiz-duenas F.J."/>
            <person name="Barrasa J.M."/>
            <person name="Sanchez-Garcia M."/>
            <person name="Camarero S."/>
            <person name="Miyauchi S."/>
            <person name="Serrano A."/>
            <person name="Linde D."/>
            <person name="Babiker R."/>
            <person name="Drula E."/>
            <person name="Ayuso-Fernandez I."/>
            <person name="Pacheco R."/>
            <person name="Padilla G."/>
            <person name="Ferreira P."/>
            <person name="Barriuso J."/>
            <person name="Kellner H."/>
            <person name="Castanera R."/>
            <person name="Alfaro M."/>
            <person name="Ramirez L."/>
            <person name="Pisabarro A.G."/>
            <person name="Kuo A."/>
            <person name="Tritt A."/>
            <person name="Lipzen A."/>
            <person name="He G."/>
            <person name="Yan M."/>
            <person name="Ng V."/>
            <person name="Cullen D."/>
            <person name="Martin F."/>
            <person name="Rosso M.-N."/>
            <person name="Henrissat B."/>
            <person name="Hibbett D."/>
            <person name="Martinez A.T."/>
            <person name="Grigoriev I.V."/>
        </authorList>
    </citation>
    <scope>NUCLEOTIDE SEQUENCE</scope>
    <source>
        <strain evidence="3">AH 44721</strain>
    </source>
</reference>
<feature type="domain" description="Sm" evidence="2">
    <location>
        <begin position="29"/>
        <end position="98"/>
    </location>
</feature>
<dbReference type="InterPro" id="IPR010920">
    <property type="entry name" value="LSM_dom_sf"/>
</dbReference>
<dbReference type="PANTHER" id="PTHR10701:SF5">
    <property type="entry name" value="N-ALPHA-ACETYLTRANSFERASE 38, NATC AUXILIARY SUBUNIT"/>
    <property type="match status" value="1"/>
</dbReference>
<protein>
    <recommendedName>
        <fullName evidence="2">Sm domain-containing protein</fullName>
    </recommendedName>
</protein>
<evidence type="ECO:0000259" key="2">
    <source>
        <dbReference type="SMART" id="SM00651"/>
    </source>
</evidence>
<dbReference type="Pfam" id="PF01423">
    <property type="entry name" value="LSM"/>
    <property type="match status" value="1"/>
</dbReference>
<keyword evidence="4" id="KW-1185">Reference proteome</keyword>
<comment type="caution">
    <text evidence="3">The sequence shown here is derived from an EMBL/GenBank/DDBJ whole genome shotgun (WGS) entry which is preliminary data.</text>
</comment>
<feature type="compositionally biased region" description="Pro residues" evidence="1">
    <location>
        <begin position="1"/>
        <end position="13"/>
    </location>
</feature>
<dbReference type="SUPFAM" id="SSF50182">
    <property type="entry name" value="Sm-like ribonucleoproteins"/>
    <property type="match status" value="1"/>
</dbReference>
<dbReference type="PANTHER" id="PTHR10701">
    <property type="entry name" value="SMALL NUCLEAR RIBONUCLEOPROTEIN-ASSOCIATED PROTEIN B AND N"/>
    <property type="match status" value="1"/>
</dbReference>
<dbReference type="AlphaFoldDB" id="A0A9P5NIE9"/>
<dbReference type="SMART" id="SM00651">
    <property type="entry name" value="Sm"/>
    <property type="match status" value="1"/>
</dbReference>
<name>A0A9P5NIE9_GYMJU</name>
<dbReference type="InterPro" id="IPR034110">
    <property type="entry name" value="LSMD1_Sm"/>
</dbReference>